<dbReference type="EMBL" id="FP929133">
    <property type="protein sequence ID" value="CBX98009.1"/>
    <property type="molecule type" value="Genomic_DNA"/>
</dbReference>
<name>E5A2Z6_LEPMJ</name>
<dbReference type="VEuPathDB" id="FungiDB:LEMA_P094180.1"/>
<dbReference type="HOGENOM" id="CLU_1796824_0_0_1"/>
<proteinExistence type="predicted"/>
<gene>
    <name evidence="2" type="ORF">LEMA_P094180.1</name>
</gene>
<evidence type="ECO:0000313" key="2">
    <source>
        <dbReference type="EMBL" id="CBX98009.1"/>
    </source>
</evidence>
<sequence length="144" mass="15405">MALGSKEDGLMRGGRAVVTRESDADQITFHKVEIPRYQDWPSSKPNTASPCGLCTNPTAVTETCPHNQRPSAALGGLTPAHGHPPAEFGLALPTRLGKGPAHLPPLPAPGLRTRPKEKGGIKRSARFWGRACFLYLFNVFVPGA</sequence>
<evidence type="ECO:0000256" key="1">
    <source>
        <dbReference type="SAM" id="MobiDB-lite"/>
    </source>
</evidence>
<reference evidence="3" key="1">
    <citation type="journal article" date="2011" name="Nat. Commun.">
        <title>Effector diversification within compartments of the Leptosphaeria maculans genome affected by Repeat-Induced Point mutations.</title>
        <authorList>
            <person name="Rouxel T."/>
            <person name="Grandaubert J."/>
            <person name="Hane J.K."/>
            <person name="Hoede C."/>
            <person name="van de Wouw A.P."/>
            <person name="Couloux A."/>
            <person name="Dominguez V."/>
            <person name="Anthouard V."/>
            <person name="Bally P."/>
            <person name="Bourras S."/>
            <person name="Cozijnsen A.J."/>
            <person name="Ciuffetti L.M."/>
            <person name="Degrave A."/>
            <person name="Dilmaghani A."/>
            <person name="Duret L."/>
            <person name="Fudal I."/>
            <person name="Goodwin S.B."/>
            <person name="Gout L."/>
            <person name="Glaser N."/>
            <person name="Linglin J."/>
            <person name="Kema G.H.J."/>
            <person name="Lapalu N."/>
            <person name="Lawrence C.B."/>
            <person name="May K."/>
            <person name="Meyer M."/>
            <person name="Ollivier B."/>
            <person name="Poulain J."/>
            <person name="Schoch C.L."/>
            <person name="Simon A."/>
            <person name="Spatafora J.W."/>
            <person name="Stachowiak A."/>
            <person name="Turgeon B.G."/>
            <person name="Tyler B.M."/>
            <person name="Vincent D."/>
            <person name="Weissenbach J."/>
            <person name="Amselem J."/>
            <person name="Quesneville H."/>
            <person name="Oliver R.P."/>
            <person name="Wincker P."/>
            <person name="Balesdent M.-H."/>
            <person name="Howlett B.J."/>
        </authorList>
    </citation>
    <scope>NUCLEOTIDE SEQUENCE [LARGE SCALE GENOMIC DNA]</scope>
    <source>
        <strain evidence="3">JN3 / isolate v23.1.3 / race Av1-4-5-6-7-8</strain>
    </source>
</reference>
<accession>E5A2Z6</accession>
<dbReference type="InParanoid" id="E5A2Z6"/>
<protein>
    <submittedName>
        <fullName evidence="2">Predicted protein</fullName>
    </submittedName>
</protein>
<evidence type="ECO:0000313" key="3">
    <source>
        <dbReference type="Proteomes" id="UP000002668"/>
    </source>
</evidence>
<dbReference type="AlphaFoldDB" id="E5A2Z6"/>
<organism evidence="3">
    <name type="scientific">Leptosphaeria maculans (strain JN3 / isolate v23.1.3 / race Av1-4-5-6-7-8)</name>
    <name type="common">Blackleg fungus</name>
    <name type="synonym">Phoma lingam</name>
    <dbReference type="NCBI Taxonomy" id="985895"/>
    <lineage>
        <taxon>Eukaryota</taxon>
        <taxon>Fungi</taxon>
        <taxon>Dikarya</taxon>
        <taxon>Ascomycota</taxon>
        <taxon>Pezizomycotina</taxon>
        <taxon>Dothideomycetes</taxon>
        <taxon>Pleosporomycetidae</taxon>
        <taxon>Pleosporales</taxon>
        <taxon>Pleosporineae</taxon>
        <taxon>Leptosphaeriaceae</taxon>
        <taxon>Plenodomus</taxon>
        <taxon>Plenodomus lingam/Leptosphaeria maculans species complex</taxon>
    </lineage>
</organism>
<keyword evidence="3" id="KW-1185">Reference proteome</keyword>
<dbReference type="Proteomes" id="UP000002668">
    <property type="component" value="Genome"/>
</dbReference>
<feature type="region of interest" description="Disordered" evidence="1">
    <location>
        <begin position="70"/>
        <end position="117"/>
    </location>
</feature>